<evidence type="ECO:0000313" key="7">
    <source>
        <dbReference type="Proteomes" id="UP000192738"/>
    </source>
</evidence>
<reference evidence="6 7" key="1">
    <citation type="submission" date="2017-04" db="EMBL/GenBank/DDBJ databases">
        <authorList>
            <person name="Afonso C.L."/>
            <person name="Miller P.J."/>
            <person name="Scott M.A."/>
            <person name="Spackman E."/>
            <person name="Goraichik I."/>
            <person name="Dimitrov K.M."/>
            <person name="Suarez D.L."/>
            <person name="Swayne D.E."/>
        </authorList>
    </citation>
    <scope>NUCLEOTIDE SEQUENCE [LARGE SCALE GENOMIC DNA]</scope>
    <source>
        <strain evidence="6 7">DSM 5090</strain>
    </source>
</reference>
<dbReference type="GO" id="GO:0003677">
    <property type="term" value="F:DNA binding"/>
    <property type="evidence" value="ECO:0007669"/>
    <property type="project" value="UniProtKB-KW"/>
</dbReference>
<evidence type="ECO:0000259" key="5">
    <source>
        <dbReference type="PROSITE" id="PS50949"/>
    </source>
</evidence>
<dbReference type="Proteomes" id="UP000192738">
    <property type="component" value="Unassembled WGS sequence"/>
</dbReference>
<dbReference type="CDD" id="cd07377">
    <property type="entry name" value="WHTH_GntR"/>
    <property type="match status" value="1"/>
</dbReference>
<accession>A0A1W2DUQ4</accession>
<evidence type="ECO:0000256" key="1">
    <source>
        <dbReference type="ARBA" id="ARBA00023015"/>
    </source>
</evidence>
<dbReference type="SUPFAM" id="SSF46785">
    <property type="entry name" value="Winged helix' DNA-binding domain"/>
    <property type="match status" value="1"/>
</dbReference>
<dbReference type="InterPro" id="IPR036390">
    <property type="entry name" value="WH_DNA-bd_sf"/>
</dbReference>
<keyword evidence="4" id="KW-0812">Transmembrane</keyword>
<evidence type="ECO:0000256" key="3">
    <source>
        <dbReference type="ARBA" id="ARBA00023163"/>
    </source>
</evidence>
<dbReference type="Pfam" id="PF00392">
    <property type="entry name" value="GntR"/>
    <property type="match status" value="1"/>
</dbReference>
<name>A0A1W2DUQ4_9FIRM</name>
<dbReference type="InterPro" id="IPR036388">
    <property type="entry name" value="WH-like_DNA-bd_sf"/>
</dbReference>
<dbReference type="EMBL" id="FWXI01000018">
    <property type="protein sequence ID" value="SMD00776.1"/>
    <property type="molecule type" value="Genomic_DNA"/>
</dbReference>
<dbReference type="GO" id="GO:0003700">
    <property type="term" value="F:DNA-binding transcription factor activity"/>
    <property type="evidence" value="ECO:0007669"/>
    <property type="project" value="InterPro"/>
</dbReference>
<organism evidence="6 7">
    <name type="scientific">Sporomusa malonica</name>
    <dbReference type="NCBI Taxonomy" id="112901"/>
    <lineage>
        <taxon>Bacteria</taxon>
        <taxon>Bacillati</taxon>
        <taxon>Bacillota</taxon>
        <taxon>Negativicutes</taxon>
        <taxon>Selenomonadales</taxon>
        <taxon>Sporomusaceae</taxon>
        <taxon>Sporomusa</taxon>
    </lineage>
</organism>
<dbReference type="Gene3D" id="1.10.10.10">
    <property type="entry name" value="Winged helix-like DNA-binding domain superfamily/Winged helix DNA-binding domain"/>
    <property type="match status" value="1"/>
</dbReference>
<keyword evidence="1" id="KW-0805">Transcription regulation</keyword>
<feature type="domain" description="HTH gntR-type" evidence="5">
    <location>
        <begin position="32"/>
        <end position="100"/>
    </location>
</feature>
<keyword evidence="3" id="KW-0804">Transcription</keyword>
<evidence type="ECO:0000256" key="4">
    <source>
        <dbReference type="SAM" id="Phobius"/>
    </source>
</evidence>
<protein>
    <submittedName>
        <fullName evidence="6">Transcriptional regulator, GntR family</fullName>
    </submittedName>
</protein>
<dbReference type="AlphaFoldDB" id="A0A1W2DUQ4"/>
<evidence type="ECO:0000256" key="2">
    <source>
        <dbReference type="ARBA" id="ARBA00023125"/>
    </source>
</evidence>
<keyword evidence="7" id="KW-1185">Reference proteome</keyword>
<keyword evidence="4" id="KW-1133">Transmembrane helix</keyword>
<keyword evidence="2" id="KW-0238">DNA-binding</keyword>
<evidence type="ECO:0000313" key="6">
    <source>
        <dbReference type="EMBL" id="SMD00776.1"/>
    </source>
</evidence>
<sequence>MLWDNKNVKQNWINPLIQLVGMMVVIVQKLGVPIYLQVKAYILDKIRTGCYKQGDKLPTERQLSEELGISRNTVSAAYKELLLEGVLDAQQGRGTFVREQTTDPMVAGADVAGSRLERALKVIDAALVQVVELGFTVDQFAALTAIRAKEKVLAARELRVAIVDCTLEYIERFITQLGQVTQVRFEPVALAELTAGTVKPEFLAACDLVVTTIEHQSTVAEILGNSAKLLAVATVPNLEAIIKIARLPAGTEVAVVAKTQEFVVALNRLLTKIGCNGINLKPCIGSEREQVRQCIANHNVVVTAEAVQHIARQAASETQEIITFYYEIDQGSLQQVVGRLVAETDKAKE</sequence>
<feature type="transmembrane region" description="Helical" evidence="4">
    <location>
        <begin position="12"/>
        <end position="36"/>
    </location>
</feature>
<proteinExistence type="predicted"/>
<dbReference type="PANTHER" id="PTHR38445">
    <property type="entry name" value="HTH-TYPE TRANSCRIPTIONAL REPRESSOR YTRA"/>
    <property type="match status" value="1"/>
</dbReference>
<dbReference type="STRING" id="112901.SAMN04488500_11832"/>
<dbReference type="PANTHER" id="PTHR38445:SF9">
    <property type="entry name" value="HTH-TYPE TRANSCRIPTIONAL REPRESSOR YTRA"/>
    <property type="match status" value="1"/>
</dbReference>
<dbReference type="SMART" id="SM00345">
    <property type="entry name" value="HTH_GNTR"/>
    <property type="match status" value="1"/>
</dbReference>
<dbReference type="PRINTS" id="PR00035">
    <property type="entry name" value="HTHGNTR"/>
</dbReference>
<dbReference type="InterPro" id="IPR000524">
    <property type="entry name" value="Tscrpt_reg_HTH_GntR"/>
</dbReference>
<dbReference type="PROSITE" id="PS50949">
    <property type="entry name" value="HTH_GNTR"/>
    <property type="match status" value="1"/>
</dbReference>
<gene>
    <name evidence="6" type="ORF">SAMN04488500_11832</name>
</gene>
<keyword evidence="4" id="KW-0472">Membrane</keyword>